<dbReference type="Gene3D" id="3.40.50.300">
    <property type="entry name" value="P-loop containing nucleotide triphosphate hydrolases"/>
    <property type="match status" value="1"/>
</dbReference>
<sequence length="352" mass="37906">MLTSLEPLLEGKRMVICAGSGGVGKTTTAAAVALGLAERGKKVAVVTIDPAKRLATALGLDALGNEPHRVECEAEGELWAMMLDAKRTFDELIERLAPDARTRDEVFENRIYQQLSSAVAGSQEFTAIAKLYELDESGQFDVLVLDTPPSRNALDFLDAPGRLTRFFQGRAIRMFLKPAGLLGRGTGLVFGVLRKVTGVDLLQDLSGFFRSLGGMIDGFTERARRVGALLEDPATTFLIVTAPRHDPVEEAIFFHRKLREAAMPFGGLVVNRVHQPPDEALPEPVASELGPALAERVSAATAQLGALAARDATNVARLRSRLGDPPTLIVPELDEDVHDLDGLAAVRAHLFA</sequence>
<dbReference type="EMBL" id="JAPDDP010000079">
    <property type="protein sequence ID" value="MDA0184542.1"/>
    <property type="molecule type" value="Genomic_DNA"/>
</dbReference>
<organism evidence="2 3">
    <name type="scientific">Solirubrobacter phytolaccae</name>
    <dbReference type="NCBI Taxonomy" id="1404360"/>
    <lineage>
        <taxon>Bacteria</taxon>
        <taxon>Bacillati</taxon>
        <taxon>Actinomycetota</taxon>
        <taxon>Thermoleophilia</taxon>
        <taxon>Solirubrobacterales</taxon>
        <taxon>Solirubrobacteraceae</taxon>
        <taxon>Solirubrobacter</taxon>
    </lineage>
</organism>
<evidence type="ECO:0000313" key="3">
    <source>
        <dbReference type="Proteomes" id="UP001147653"/>
    </source>
</evidence>
<dbReference type="InterPro" id="IPR027417">
    <property type="entry name" value="P-loop_NTPase"/>
</dbReference>
<reference evidence="2" key="1">
    <citation type="submission" date="2022-10" db="EMBL/GenBank/DDBJ databases">
        <title>The WGS of Solirubrobacter phytolaccae KCTC 29190.</title>
        <authorList>
            <person name="Jiang Z."/>
        </authorList>
    </citation>
    <scope>NUCLEOTIDE SEQUENCE</scope>
    <source>
        <strain evidence="2">KCTC 29190</strain>
    </source>
</reference>
<gene>
    <name evidence="2" type="ORF">OJ997_29840</name>
</gene>
<name>A0A9X3NNB1_9ACTN</name>
<dbReference type="PANTHER" id="PTHR10803:SF26">
    <property type="entry name" value="ANION TRANSPORTER ATPASE-RELATED"/>
    <property type="match status" value="1"/>
</dbReference>
<feature type="domain" description="ArsA/GET3 Anion-transporting ATPase-like" evidence="1">
    <location>
        <begin position="13"/>
        <end position="274"/>
    </location>
</feature>
<dbReference type="SUPFAM" id="SSF52540">
    <property type="entry name" value="P-loop containing nucleoside triphosphate hydrolases"/>
    <property type="match status" value="1"/>
</dbReference>
<dbReference type="InterPro" id="IPR016300">
    <property type="entry name" value="ATPase_ArsA/GET3"/>
</dbReference>
<dbReference type="PANTHER" id="PTHR10803">
    <property type="entry name" value="ARSENICAL PUMP-DRIVING ATPASE ARSENITE-TRANSLOCATING ATPASE"/>
    <property type="match status" value="1"/>
</dbReference>
<evidence type="ECO:0000313" key="2">
    <source>
        <dbReference type="EMBL" id="MDA0184542.1"/>
    </source>
</evidence>
<evidence type="ECO:0000259" key="1">
    <source>
        <dbReference type="Pfam" id="PF02374"/>
    </source>
</evidence>
<dbReference type="Proteomes" id="UP001147653">
    <property type="component" value="Unassembled WGS sequence"/>
</dbReference>
<dbReference type="GO" id="GO:0005524">
    <property type="term" value="F:ATP binding"/>
    <property type="evidence" value="ECO:0007669"/>
    <property type="project" value="InterPro"/>
</dbReference>
<dbReference type="CDD" id="cd02035">
    <property type="entry name" value="ArsA"/>
    <property type="match status" value="1"/>
</dbReference>
<keyword evidence="3" id="KW-1185">Reference proteome</keyword>
<protein>
    <submittedName>
        <fullName evidence="2">ArsA family ATPase</fullName>
    </submittedName>
</protein>
<dbReference type="RefSeq" id="WP_270028997.1">
    <property type="nucleotide sequence ID" value="NZ_JAPDDP010000079.1"/>
</dbReference>
<comment type="caution">
    <text evidence="2">The sequence shown here is derived from an EMBL/GenBank/DDBJ whole genome shotgun (WGS) entry which is preliminary data.</text>
</comment>
<dbReference type="GO" id="GO:0016887">
    <property type="term" value="F:ATP hydrolysis activity"/>
    <property type="evidence" value="ECO:0007669"/>
    <property type="project" value="InterPro"/>
</dbReference>
<dbReference type="AlphaFoldDB" id="A0A9X3NNB1"/>
<accession>A0A9X3NNB1</accession>
<dbReference type="InterPro" id="IPR025723">
    <property type="entry name" value="ArsA/GET3_ATPase-like"/>
</dbReference>
<dbReference type="Pfam" id="PF02374">
    <property type="entry name" value="ArsA_ATPase"/>
    <property type="match status" value="1"/>
</dbReference>
<proteinExistence type="predicted"/>